<dbReference type="PROSITE" id="PS50975">
    <property type="entry name" value="ATP_GRASP"/>
    <property type="match status" value="1"/>
</dbReference>
<dbReference type="GO" id="GO:0005524">
    <property type="term" value="F:ATP binding"/>
    <property type="evidence" value="ECO:0007669"/>
    <property type="project" value="UniProtKB-UniRule"/>
</dbReference>
<feature type="domain" description="ATP-grasp" evidence="3">
    <location>
        <begin position="150"/>
        <end position="392"/>
    </location>
</feature>
<dbReference type="RefSeq" id="WP_167972173.1">
    <property type="nucleotide sequence ID" value="NZ_BHZG01000083.1"/>
</dbReference>
<feature type="region of interest" description="Disordered" evidence="2">
    <location>
        <begin position="323"/>
        <end position="345"/>
    </location>
</feature>
<evidence type="ECO:0000313" key="4">
    <source>
        <dbReference type="EMBL" id="NJQ07299.1"/>
    </source>
</evidence>
<dbReference type="Proteomes" id="UP000578686">
    <property type="component" value="Unassembled WGS sequence"/>
</dbReference>
<reference evidence="4 5" key="1">
    <citation type="submission" date="2020-03" db="EMBL/GenBank/DDBJ databases">
        <title>Draft genome of Streptomyces sp. ventii, isolated from the Axial Seamount in the Pacific Ocean, and resequencing of the two type strains Streptomyces lonarensis strain NCL 716 and Streptomyces bohaiensis strain 11A07.</title>
        <authorList>
            <person name="Loughran R.M."/>
            <person name="Pfannmuller K.M."/>
            <person name="Wasson B.J."/>
            <person name="Deadmond M.C."/>
            <person name="Paddock B.E."/>
            <person name="Koyack M.J."/>
            <person name="Gallegos D.A."/>
            <person name="Mitchell E.A."/>
            <person name="Ushijima B."/>
            <person name="Saw J.H."/>
            <person name="Mcphail K.L."/>
            <person name="Videau P."/>
        </authorList>
    </citation>
    <scope>NUCLEOTIDE SEQUENCE [LARGE SCALE GENOMIC DNA]</scope>
    <source>
        <strain evidence="4 5">NCL716</strain>
    </source>
</reference>
<evidence type="ECO:0000256" key="1">
    <source>
        <dbReference type="PROSITE-ProRule" id="PRU00409"/>
    </source>
</evidence>
<feature type="compositionally biased region" description="Gly residues" evidence="2">
    <location>
        <begin position="327"/>
        <end position="345"/>
    </location>
</feature>
<keyword evidence="1" id="KW-0067">ATP-binding</keyword>
<keyword evidence="1" id="KW-0547">Nucleotide-binding</keyword>
<proteinExistence type="predicted"/>
<protein>
    <recommendedName>
        <fullName evidence="3">ATP-grasp domain-containing protein</fullName>
    </recommendedName>
</protein>
<name>A0A7X6D339_9ACTN</name>
<comment type="caution">
    <text evidence="4">The sequence shown here is derived from an EMBL/GenBank/DDBJ whole genome shotgun (WGS) entry which is preliminary data.</text>
</comment>
<dbReference type="GO" id="GO:0046872">
    <property type="term" value="F:metal ion binding"/>
    <property type="evidence" value="ECO:0007669"/>
    <property type="project" value="InterPro"/>
</dbReference>
<evidence type="ECO:0000259" key="3">
    <source>
        <dbReference type="PROSITE" id="PS50975"/>
    </source>
</evidence>
<dbReference type="AlphaFoldDB" id="A0A7X6D339"/>
<evidence type="ECO:0000313" key="5">
    <source>
        <dbReference type="Proteomes" id="UP000578686"/>
    </source>
</evidence>
<organism evidence="4 5">
    <name type="scientific">Streptomyces lonarensis</name>
    <dbReference type="NCBI Taxonomy" id="700599"/>
    <lineage>
        <taxon>Bacteria</taxon>
        <taxon>Bacillati</taxon>
        <taxon>Actinomycetota</taxon>
        <taxon>Actinomycetes</taxon>
        <taxon>Kitasatosporales</taxon>
        <taxon>Streptomycetaceae</taxon>
        <taxon>Streptomyces</taxon>
    </lineage>
</organism>
<keyword evidence="5" id="KW-1185">Reference proteome</keyword>
<gene>
    <name evidence="4" type="ORF">HCN56_17320</name>
</gene>
<accession>A0A7X6D339</accession>
<dbReference type="SUPFAM" id="SSF56059">
    <property type="entry name" value="Glutathione synthetase ATP-binding domain-like"/>
    <property type="match status" value="1"/>
</dbReference>
<evidence type="ECO:0000256" key="2">
    <source>
        <dbReference type="SAM" id="MobiDB-lite"/>
    </source>
</evidence>
<dbReference type="InterPro" id="IPR011761">
    <property type="entry name" value="ATP-grasp"/>
</dbReference>
<sequence>MVGVDVVDHRAADGRRWPGTRTAAECRADDDVPVTTLAGVDADEGLRLLEPRVARATWLDRSEFLLASFGARPEWLRAACVSPLLGDTAEPPAGGPAPGGGAEPLPRRYAVAFAPEHGGHAVAWAARHRVRLLAPSAAVTALAADKVAALDLFREAGVAVPEHTVVPARDRSPAAAYWPAHWERAVLQRRENNLLGRGTFPLSSPAELADALRRLPDRSLRLSRYLPGLSLTAGGCVGADRTVVTAVSHQLVGLPQLGAGWGTHCGNQLVGPADIGAGRYAAARDAAHAVGEVLRARGYRGVFGLDLLAPDDGADVAPDAVTDGSGAVPGGAVPGEAGDGGAGDSSGGRVVAVEINPRFQTVLALVQAAERHAGLLPSLGLHVLAHLLPELPPVREVTTPPPRLSQVVVHADRAATLAALPEPGRYRLAPADSAAEWLCAADHGPLTGAAPDEALWWPHAAPGPVAAGDEVLLAQFNGWSAALEPRPRLSPAALRWTIAARAALREEP</sequence>
<dbReference type="EMBL" id="JAAVJD010000147">
    <property type="protein sequence ID" value="NJQ07299.1"/>
    <property type="molecule type" value="Genomic_DNA"/>
</dbReference>